<evidence type="ECO:0000313" key="3">
    <source>
        <dbReference type="Proteomes" id="UP000243063"/>
    </source>
</evidence>
<organism evidence="2 3">
    <name type="scientific">Geopseudomonas guangdongensis</name>
    <dbReference type="NCBI Taxonomy" id="1245526"/>
    <lineage>
        <taxon>Bacteria</taxon>
        <taxon>Pseudomonadati</taxon>
        <taxon>Pseudomonadota</taxon>
        <taxon>Gammaproteobacteria</taxon>
        <taxon>Pseudomonadales</taxon>
        <taxon>Pseudomonadaceae</taxon>
        <taxon>Geopseudomonas</taxon>
    </lineage>
</organism>
<evidence type="ECO:0000313" key="2">
    <source>
        <dbReference type="EMBL" id="SDU03832.1"/>
    </source>
</evidence>
<dbReference type="RefSeq" id="WP_157718973.1">
    <property type="nucleotide sequence ID" value="NZ_LT629780.1"/>
</dbReference>
<reference evidence="3" key="1">
    <citation type="submission" date="2016-10" db="EMBL/GenBank/DDBJ databases">
        <authorList>
            <person name="Varghese N."/>
            <person name="Submissions S."/>
        </authorList>
    </citation>
    <scope>NUCLEOTIDE SEQUENCE [LARGE SCALE GENOMIC DNA]</scope>
    <source>
        <strain evidence="3">CCTCC 2012022</strain>
    </source>
</reference>
<name>A0A1H2F931_9GAMM</name>
<dbReference type="OrthoDB" id="6904630at2"/>
<accession>A0A1H2F931</accession>
<sequence length="86" mass="9521">MDNMKDASNISGTSAGTPLNHQGEQRLPDHSRVDTSLRASVVFALRVYNTQILEGQLRPHIERALTAETVGQMRQIVASADRLLHK</sequence>
<proteinExistence type="predicted"/>
<gene>
    <name evidence="2" type="ORF">SAMN05216580_1093</name>
</gene>
<evidence type="ECO:0000256" key="1">
    <source>
        <dbReference type="SAM" id="MobiDB-lite"/>
    </source>
</evidence>
<feature type="compositionally biased region" description="Polar residues" evidence="1">
    <location>
        <begin position="1"/>
        <end position="22"/>
    </location>
</feature>
<feature type="region of interest" description="Disordered" evidence="1">
    <location>
        <begin position="1"/>
        <end position="32"/>
    </location>
</feature>
<keyword evidence="3" id="KW-1185">Reference proteome</keyword>
<dbReference type="AlphaFoldDB" id="A0A1H2F931"/>
<dbReference type="EMBL" id="LT629780">
    <property type="protein sequence ID" value="SDU03832.1"/>
    <property type="molecule type" value="Genomic_DNA"/>
</dbReference>
<feature type="compositionally biased region" description="Basic and acidic residues" evidence="1">
    <location>
        <begin position="23"/>
        <end position="32"/>
    </location>
</feature>
<protein>
    <submittedName>
        <fullName evidence="2">Uncharacterized protein</fullName>
    </submittedName>
</protein>
<dbReference type="Proteomes" id="UP000243063">
    <property type="component" value="Chromosome I"/>
</dbReference>
<dbReference type="STRING" id="1245526.SAMN05216580_1093"/>